<dbReference type="VEuPathDB" id="FungiDB:RhiirA1_543443"/>
<evidence type="ECO:0000313" key="3">
    <source>
        <dbReference type="Proteomes" id="UP000232688"/>
    </source>
</evidence>
<dbReference type="EMBL" id="LLXH01005422">
    <property type="protein sequence ID" value="PKC52636.1"/>
    <property type="molecule type" value="Genomic_DNA"/>
</dbReference>
<reference evidence="2 3" key="1">
    <citation type="submission" date="2017-10" db="EMBL/GenBank/DDBJ databases">
        <title>Extensive intraspecific genome diversity in a model arbuscular mycorrhizal fungus.</title>
        <authorList>
            <person name="Chen E.C.H."/>
            <person name="Morin E."/>
            <person name="Baudet D."/>
            <person name="Noel J."/>
            <person name="Ndikumana S."/>
            <person name="Charron P."/>
            <person name="St-Onge C."/>
            <person name="Giorgi J."/>
            <person name="Grigoriev I.V."/>
            <person name="Roux C."/>
            <person name="Martin F.M."/>
            <person name="Corradi N."/>
        </authorList>
    </citation>
    <scope>NUCLEOTIDE SEQUENCE [LARGE SCALE GENOMIC DNA]</scope>
    <source>
        <strain evidence="2 3">A1</strain>
    </source>
</reference>
<organism evidence="2 3">
    <name type="scientific">Rhizophagus irregularis</name>
    <dbReference type="NCBI Taxonomy" id="588596"/>
    <lineage>
        <taxon>Eukaryota</taxon>
        <taxon>Fungi</taxon>
        <taxon>Fungi incertae sedis</taxon>
        <taxon>Mucoromycota</taxon>
        <taxon>Glomeromycotina</taxon>
        <taxon>Glomeromycetes</taxon>
        <taxon>Glomerales</taxon>
        <taxon>Glomeraceae</taxon>
        <taxon>Rhizophagus</taxon>
    </lineage>
</organism>
<reference evidence="2 3" key="2">
    <citation type="submission" date="2017-10" db="EMBL/GenBank/DDBJ databases">
        <title>Genome analyses suggest a sexual origin of heterokaryosis in a supposedly ancient asexual fungus.</title>
        <authorList>
            <person name="Corradi N."/>
            <person name="Sedzielewska K."/>
            <person name="Noel J."/>
            <person name="Charron P."/>
            <person name="Farinelli L."/>
            <person name="Marton T."/>
            <person name="Kruger M."/>
            <person name="Pelin A."/>
            <person name="Brachmann A."/>
            <person name="Corradi N."/>
        </authorList>
    </citation>
    <scope>NUCLEOTIDE SEQUENCE [LARGE SCALE GENOMIC DNA]</scope>
    <source>
        <strain evidence="2 3">A1</strain>
    </source>
</reference>
<accession>A0A2N0QNK7</accession>
<dbReference type="AlphaFoldDB" id="A0A2N0QNK7"/>
<name>A0A2N0QNK7_9GLOM</name>
<protein>
    <recommendedName>
        <fullName evidence="1">NrS-1 polymerase-like helicase domain-containing protein</fullName>
    </recommendedName>
</protein>
<dbReference type="Pfam" id="PF19263">
    <property type="entry name" value="DUF5906"/>
    <property type="match status" value="1"/>
</dbReference>
<dbReference type="Proteomes" id="UP000232688">
    <property type="component" value="Unassembled WGS sequence"/>
</dbReference>
<sequence length="261" mass="29606">MAAQVPAIFNPNNRFFYDDLLKKCVGTHTKESVNSAISASVAFITTKSGMWIRKKKAYNGSIYFEFAADLKGISTKHKVIIRERILGCENFFSTTRLEDVMGRFNAAVRAKKLIILNECDMSGKEWHGANNRLKSLITEPYICIEEKGIDVKVIDDFAGYMILSNHAMPIRIEMGDERYVALNVLAKYKGNREYFGSLIKVLENPGLGKLYIKVTGKKSENHIYANHLMIGQLAIYSHVFAPKTEKGKIFTQIFLFLRTNT</sequence>
<comment type="caution">
    <text evidence="2">The sequence shown here is derived from an EMBL/GenBank/DDBJ whole genome shotgun (WGS) entry which is preliminary data.</text>
</comment>
<evidence type="ECO:0000259" key="1">
    <source>
        <dbReference type="Pfam" id="PF19263"/>
    </source>
</evidence>
<proteinExistence type="predicted"/>
<gene>
    <name evidence="2" type="ORF">RhiirA1_543443</name>
</gene>
<evidence type="ECO:0000313" key="2">
    <source>
        <dbReference type="EMBL" id="PKC52636.1"/>
    </source>
</evidence>
<dbReference type="InterPro" id="IPR045455">
    <property type="entry name" value="NrS-1_pol-like_helicase"/>
</dbReference>
<dbReference type="VEuPathDB" id="FungiDB:FUN_007187"/>
<feature type="domain" description="NrS-1 polymerase-like helicase" evidence="1">
    <location>
        <begin position="82"/>
        <end position="176"/>
    </location>
</feature>